<dbReference type="Pfam" id="PF08241">
    <property type="entry name" value="Methyltransf_11"/>
    <property type="match status" value="1"/>
</dbReference>
<dbReference type="InterPro" id="IPR013216">
    <property type="entry name" value="Methyltransf_11"/>
</dbReference>
<proteinExistence type="predicted"/>
<evidence type="ECO:0000313" key="2">
    <source>
        <dbReference type="EMBL" id="GAA4937087.1"/>
    </source>
</evidence>
<dbReference type="InterPro" id="IPR029063">
    <property type="entry name" value="SAM-dependent_MTases_sf"/>
</dbReference>
<dbReference type="GO" id="GO:0008757">
    <property type="term" value="F:S-adenosylmethionine-dependent methyltransferase activity"/>
    <property type="evidence" value="ECO:0007669"/>
    <property type="project" value="InterPro"/>
</dbReference>
<dbReference type="Proteomes" id="UP001409585">
    <property type="component" value="Unassembled WGS sequence"/>
</dbReference>
<sequence>MKVLEIGGCSVPIKVANELMGAEKWVSVDLLNFTGGTYQFKNCEPYFKGREIFKVHEEIDWASNNIIIDGDALEFVRLHQLEQFDVIFSVNCFEHFPRLPDFLRHSVNVLKRGGLLFTQFGPIWSCCVGSHLRVNEELDFALEGLIDEHQHLLYGRKEMFEYLHAKGFSRDLCEIALYQIYNSVEINRFSYDDYEYFFNNSGYSKVEIKKSFSVPVVAERLALLGDRCPTITDFETYELTVVCEL</sequence>
<keyword evidence="3" id="KW-1185">Reference proteome</keyword>
<dbReference type="EMBL" id="BAABLX010000007">
    <property type="protein sequence ID" value="GAA4937087.1"/>
    <property type="molecule type" value="Genomic_DNA"/>
</dbReference>
<accession>A0AAV3U0A3</accession>
<reference evidence="3" key="1">
    <citation type="journal article" date="2019" name="Int. J. Syst. Evol. Microbiol.">
        <title>The Global Catalogue of Microorganisms (GCM) 10K type strain sequencing project: providing services to taxonomists for standard genome sequencing and annotation.</title>
        <authorList>
            <consortium name="The Broad Institute Genomics Platform"/>
            <consortium name="The Broad Institute Genome Sequencing Center for Infectious Disease"/>
            <person name="Wu L."/>
            <person name="Ma J."/>
        </authorList>
    </citation>
    <scope>NUCLEOTIDE SEQUENCE [LARGE SCALE GENOMIC DNA]</scope>
    <source>
        <strain evidence="3">JCM 19134</strain>
    </source>
</reference>
<organism evidence="2 3">
    <name type="scientific">Halioxenophilus aromaticivorans</name>
    <dbReference type="NCBI Taxonomy" id="1306992"/>
    <lineage>
        <taxon>Bacteria</taxon>
        <taxon>Pseudomonadati</taxon>
        <taxon>Pseudomonadota</taxon>
        <taxon>Gammaproteobacteria</taxon>
        <taxon>Alteromonadales</taxon>
        <taxon>Alteromonadaceae</taxon>
        <taxon>Halioxenophilus</taxon>
    </lineage>
</organism>
<dbReference type="SUPFAM" id="SSF53335">
    <property type="entry name" value="S-adenosyl-L-methionine-dependent methyltransferases"/>
    <property type="match status" value="1"/>
</dbReference>
<evidence type="ECO:0000313" key="3">
    <source>
        <dbReference type="Proteomes" id="UP001409585"/>
    </source>
</evidence>
<gene>
    <name evidence="2" type="ORF">GCM10025791_13530</name>
</gene>
<dbReference type="AlphaFoldDB" id="A0AAV3U0A3"/>
<feature type="domain" description="Methyltransferase type 11" evidence="1">
    <location>
        <begin position="68"/>
        <end position="117"/>
    </location>
</feature>
<protein>
    <recommendedName>
        <fullName evidence="1">Methyltransferase type 11 domain-containing protein</fullName>
    </recommendedName>
</protein>
<evidence type="ECO:0000259" key="1">
    <source>
        <dbReference type="Pfam" id="PF08241"/>
    </source>
</evidence>
<dbReference type="Gene3D" id="3.40.50.150">
    <property type="entry name" value="Vaccinia Virus protein VP39"/>
    <property type="match status" value="1"/>
</dbReference>
<dbReference type="CDD" id="cd02440">
    <property type="entry name" value="AdoMet_MTases"/>
    <property type="match status" value="1"/>
</dbReference>
<name>A0AAV3U0A3_9ALTE</name>
<dbReference type="RefSeq" id="WP_345419033.1">
    <property type="nucleotide sequence ID" value="NZ_AP031496.1"/>
</dbReference>
<comment type="caution">
    <text evidence="2">The sequence shown here is derived from an EMBL/GenBank/DDBJ whole genome shotgun (WGS) entry which is preliminary data.</text>
</comment>